<dbReference type="SUPFAM" id="SSF48452">
    <property type="entry name" value="TPR-like"/>
    <property type="match status" value="3"/>
</dbReference>
<dbReference type="InterPro" id="IPR011990">
    <property type="entry name" value="TPR-like_helical_dom_sf"/>
</dbReference>
<organism evidence="1 2">
    <name type="scientific">Polarella glacialis</name>
    <name type="common">Dinoflagellate</name>
    <dbReference type="NCBI Taxonomy" id="89957"/>
    <lineage>
        <taxon>Eukaryota</taxon>
        <taxon>Sar</taxon>
        <taxon>Alveolata</taxon>
        <taxon>Dinophyceae</taxon>
        <taxon>Suessiales</taxon>
        <taxon>Suessiaceae</taxon>
        <taxon>Polarella</taxon>
    </lineage>
</organism>
<dbReference type="AlphaFoldDB" id="A0A813FG18"/>
<gene>
    <name evidence="1" type="ORF">PGLA1383_LOCUS28632</name>
</gene>
<dbReference type="PANTHER" id="PTHR10098">
    <property type="entry name" value="RAPSYN-RELATED"/>
    <property type="match status" value="1"/>
</dbReference>
<name>A0A813FG18_POLGL</name>
<evidence type="ECO:0000313" key="1">
    <source>
        <dbReference type="EMBL" id="CAE8610821.1"/>
    </source>
</evidence>
<reference evidence="1" key="1">
    <citation type="submission" date="2021-02" db="EMBL/GenBank/DDBJ databases">
        <authorList>
            <person name="Dougan E. K."/>
            <person name="Rhodes N."/>
            <person name="Thang M."/>
            <person name="Chan C."/>
        </authorList>
    </citation>
    <scope>NUCLEOTIDE SEQUENCE</scope>
</reference>
<comment type="caution">
    <text evidence="1">The sequence shown here is derived from an EMBL/GenBank/DDBJ whole genome shotgun (WGS) entry which is preliminary data.</text>
</comment>
<dbReference type="SMART" id="SM00028">
    <property type="entry name" value="TPR"/>
    <property type="match status" value="4"/>
</dbReference>
<dbReference type="OrthoDB" id="438454at2759"/>
<evidence type="ECO:0008006" key="3">
    <source>
        <dbReference type="Google" id="ProtNLM"/>
    </source>
</evidence>
<sequence>MASSQLAAEGRVNEAWTIAEQGLASFKSLGHVGGEAKMLLALAELCRLKKGLGDSGVAPLLQAQQFAAEARAMCQAAGFKTLEASALLELSVLLCADSCSVQQALQGFHAADDALKLFQQEGDDHGSGMALQVAAGALFAAGEEAGAEFGTWQKKADEALLLFRQLGSKRLEASQLLCISKLHLADGNAKAALSPAKEALVEFRNLGAKDVEALQCLVEAHVQLGEAAQAVEAVKESLERRPGESDLEAQATMLELLMSSLAAIPGKEEEAAACTKEAVRIFQQQGQDSSACRVLLATSAMHRKRRQFDKAINIAQDALSAAQKSERPSKDDIASALQSYSDACLAAGKTEKVLKVAEGLLSSSQHAGDQASQAAAFLVSASCYLESRDFSACAEAARSAQVSAEQAGLGLVQAKALLLQAKSGLARGKSKAALLSAQRAQRLFKQAFDRPGEVEAMVEVGRAEVLQLQTGIREPTQTAWESVARGLQTARNLAKALSDTELTAAVLRLLATVQTALGELEDASKLTQEAAQLDNQLGRPSEPLIQPSAGVAVFNGRGPAAARETTRLSLVPADGESQEPAALDDGEFQKGPSQLIRAAGGELVDARSGLVFEVADRLDSSGHPRQILTRYRRSLGRTVPVSGAGPANLEYFATC</sequence>
<evidence type="ECO:0000313" key="2">
    <source>
        <dbReference type="Proteomes" id="UP000654075"/>
    </source>
</evidence>
<dbReference type="Proteomes" id="UP000654075">
    <property type="component" value="Unassembled WGS sequence"/>
</dbReference>
<dbReference type="EMBL" id="CAJNNV010024847">
    <property type="protein sequence ID" value="CAE8610821.1"/>
    <property type="molecule type" value="Genomic_DNA"/>
</dbReference>
<keyword evidence="2" id="KW-1185">Reference proteome</keyword>
<protein>
    <recommendedName>
        <fullName evidence="3">MalT-like TPR region domain-containing protein</fullName>
    </recommendedName>
</protein>
<proteinExistence type="predicted"/>
<accession>A0A813FG18</accession>
<dbReference type="Gene3D" id="1.25.40.10">
    <property type="entry name" value="Tetratricopeptide repeat domain"/>
    <property type="match status" value="2"/>
</dbReference>
<dbReference type="InterPro" id="IPR019734">
    <property type="entry name" value="TPR_rpt"/>
</dbReference>